<accession>A0A419PGB3</accession>
<gene>
    <name evidence="1" type="ORF">CSKR_113495</name>
</gene>
<comment type="caution">
    <text evidence="1">The sequence shown here is derived from an EMBL/GenBank/DDBJ whole genome shotgun (WGS) entry which is preliminary data.</text>
</comment>
<name>A0A419PGB3_CLOSI</name>
<reference evidence="1 2" key="2">
    <citation type="journal article" date="2021" name="Genomics">
        <title>High-quality reference genome for Clonorchis sinensis.</title>
        <authorList>
            <person name="Young N.D."/>
            <person name="Stroehlein A.J."/>
            <person name="Kinkar L."/>
            <person name="Wang T."/>
            <person name="Sohn W.M."/>
            <person name="Chang B.C.H."/>
            <person name="Kaur P."/>
            <person name="Weisz D."/>
            <person name="Dudchenko O."/>
            <person name="Aiden E.L."/>
            <person name="Korhonen P.K."/>
            <person name="Gasser R.B."/>
        </authorList>
    </citation>
    <scope>NUCLEOTIDE SEQUENCE [LARGE SCALE GENOMIC DNA]</scope>
    <source>
        <strain evidence="1">Cs-k2</strain>
    </source>
</reference>
<reference evidence="1 2" key="1">
    <citation type="journal article" date="2018" name="Biotechnol. Adv.">
        <title>Improved genomic resources and new bioinformatic workflow for the carcinogenic parasite Clonorchis sinensis: Biotechnological implications.</title>
        <authorList>
            <person name="Wang D."/>
            <person name="Korhonen P.K."/>
            <person name="Gasser R.B."/>
            <person name="Young N.D."/>
        </authorList>
    </citation>
    <scope>NUCLEOTIDE SEQUENCE [LARGE SCALE GENOMIC DNA]</scope>
    <source>
        <strain evidence="1">Cs-k2</strain>
    </source>
</reference>
<evidence type="ECO:0000313" key="1">
    <source>
        <dbReference type="EMBL" id="KAG5446303.1"/>
    </source>
</evidence>
<proteinExistence type="predicted"/>
<sequence length="141" mass="15767">MWLLENTQPPTTSLIRWIQWPRFHQNQGGEMALVLHSSNPTSASRLPLSKSGEPDSIPDLVLPSGDMAVRHRKGTTAKRRSKLHSGIIMCREEEEVFGQTEDLRVHRIVQSGRTSGLKISTATATNEEGVTGESHLSYMQY</sequence>
<keyword evidence="2" id="KW-1185">Reference proteome</keyword>
<protein>
    <submittedName>
        <fullName evidence="1">Uncharacterized protein</fullName>
    </submittedName>
</protein>
<dbReference type="AlphaFoldDB" id="A0A419PGB3"/>
<dbReference type="InParanoid" id="A0A419PGB3"/>
<dbReference type="EMBL" id="NIRI02000056">
    <property type="protein sequence ID" value="KAG5446303.1"/>
    <property type="molecule type" value="Genomic_DNA"/>
</dbReference>
<organism evidence="1 2">
    <name type="scientific">Clonorchis sinensis</name>
    <name type="common">Chinese liver fluke</name>
    <dbReference type="NCBI Taxonomy" id="79923"/>
    <lineage>
        <taxon>Eukaryota</taxon>
        <taxon>Metazoa</taxon>
        <taxon>Spiralia</taxon>
        <taxon>Lophotrochozoa</taxon>
        <taxon>Platyhelminthes</taxon>
        <taxon>Trematoda</taxon>
        <taxon>Digenea</taxon>
        <taxon>Opisthorchiida</taxon>
        <taxon>Opisthorchiata</taxon>
        <taxon>Opisthorchiidae</taxon>
        <taxon>Clonorchis</taxon>
    </lineage>
</organism>
<evidence type="ECO:0000313" key="2">
    <source>
        <dbReference type="Proteomes" id="UP000286415"/>
    </source>
</evidence>
<dbReference type="Proteomes" id="UP000286415">
    <property type="component" value="Unassembled WGS sequence"/>
</dbReference>